<dbReference type="PANTHER" id="PTHR43391:SF12">
    <property type="entry name" value="OXIDOREDUCTASE EPHD-RELATED"/>
    <property type="match status" value="1"/>
</dbReference>
<feature type="non-terminal residue" evidence="4">
    <location>
        <position position="1"/>
    </location>
</feature>
<gene>
    <name evidence="4" type="ORF">DZF91_10485</name>
</gene>
<dbReference type="OrthoDB" id="4220752at2"/>
<dbReference type="PROSITE" id="PS00061">
    <property type="entry name" value="ADH_SHORT"/>
    <property type="match status" value="1"/>
</dbReference>
<keyword evidence="5" id="KW-1185">Reference proteome</keyword>
<evidence type="ECO:0000256" key="3">
    <source>
        <dbReference type="RuleBase" id="RU000363"/>
    </source>
</evidence>
<keyword evidence="2" id="KW-0560">Oxidoreductase</keyword>
<evidence type="ECO:0000313" key="4">
    <source>
        <dbReference type="EMBL" id="RFU41700.1"/>
    </source>
</evidence>
<dbReference type="GO" id="GO:0016491">
    <property type="term" value="F:oxidoreductase activity"/>
    <property type="evidence" value="ECO:0007669"/>
    <property type="project" value="UniProtKB-KW"/>
</dbReference>
<proteinExistence type="inferred from homology"/>
<dbReference type="InterPro" id="IPR036291">
    <property type="entry name" value="NAD(P)-bd_dom_sf"/>
</dbReference>
<dbReference type="Pfam" id="PF00106">
    <property type="entry name" value="adh_short"/>
    <property type="match status" value="1"/>
</dbReference>
<evidence type="ECO:0000256" key="1">
    <source>
        <dbReference type="ARBA" id="ARBA00006484"/>
    </source>
</evidence>
<accession>A0A372JP09</accession>
<dbReference type="FunFam" id="3.40.50.720:FF:000084">
    <property type="entry name" value="Short-chain dehydrogenase reductase"/>
    <property type="match status" value="1"/>
</dbReference>
<dbReference type="Proteomes" id="UP000261811">
    <property type="component" value="Unassembled WGS sequence"/>
</dbReference>
<dbReference type="EMBL" id="QURH01000195">
    <property type="protein sequence ID" value="RFU41700.1"/>
    <property type="molecule type" value="Genomic_DNA"/>
</dbReference>
<reference evidence="4 5" key="1">
    <citation type="submission" date="2018-08" db="EMBL/GenBank/DDBJ databases">
        <title>Actinomadura jelena sp. nov., a novel Actinomycete isolated from soil in Chad.</title>
        <authorList>
            <person name="Shi L."/>
        </authorList>
    </citation>
    <scope>NUCLEOTIDE SEQUENCE [LARGE SCALE GENOMIC DNA]</scope>
    <source>
        <strain evidence="4 5">NEAU-G17</strain>
    </source>
</reference>
<name>A0A372JP09_9ACTN</name>
<dbReference type="AlphaFoldDB" id="A0A372JP09"/>
<comment type="similarity">
    <text evidence="1 3">Belongs to the short-chain dehydrogenases/reductases (SDR) family.</text>
</comment>
<dbReference type="PRINTS" id="PR00080">
    <property type="entry name" value="SDRFAMILY"/>
</dbReference>
<sequence>VVTGAGSGIGRATALAFAERGAEVVAADLDAASARRTAELARLLGPDAHPYQVDVADAGAMEDFAKAVLHEHGVPDVLVNNAGIGMAGGFLDHTPDDWKRVLDVNLWGVVHGTRLFAARMAERGEGGHIVNTASAAAFTPSRTLPAYATSKAAVLMLSECLRAELAGRGIGVTAICPGVVNTNITRTSRFVGRDDAAQERGRERAARAYARRGYGPERVAEHVVRAVLRDRAVVPVTPEARVGRVLSRLSPGVMRLLARLDLG</sequence>
<comment type="caution">
    <text evidence="4">The sequence shown here is derived from an EMBL/GenBank/DDBJ whole genome shotgun (WGS) entry which is preliminary data.</text>
</comment>
<evidence type="ECO:0000313" key="5">
    <source>
        <dbReference type="Proteomes" id="UP000261811"/>
    </source>
</evidence>
<dbReference type="RefSeq" id="WP_117357283.1">
    <property type="nucleotide sequence ID" value="NZ_QURH01000195.1"/>
</dbReference>
<dbReference type="PRINTS" id="PR00081">
    <property type="entry name" value="GDHRDH"/>
</dbReference>
<organism evidence="4 5">
    <name type="scientific">Actinomadura logoneensis</name>
    <dbReference type="NCBI Taxonomy" id="2293572"/>
    <lineage>
        <taxon>Bacteria</taxon>
        <taxon>Bacillati</taxon>
        <taxon>Actinomycetota</taxon>
        <taxon>Actinomycetes</taxon>
        <taxon>Streptosporangiales</taxon>
        <taxon>Thermomonosporaceae</taxon>
        <taxon>Actinomadura</taxon>
    </lineage>
</organism>
<dbReference type="SUPFAM" id="SSF51735">
    <property type="entry name" value="NAD(P)-binding Rossmann-fold domains"/>
    <property type="match status" value="1"/>
</dbReference>
<dbReference type="InterPro" id="IPR002347">
    <property type="entry name" value="SDR_fam"/>
</dbReference>
<evidence type="ECO:0000256" key="2">
    <source>
        <dbReference type="ARBA" id="ARBA00023002"/>
    </source>
</evidence>
<dbReference type="CDD" id="cd05233">
    <property type="entry name" value="SDR_c"/>
    <property type="match status" value="1"/>
</dbReference>
<dbReference type="Gene3D" id="3.40.50.720">
    <property type="entry name" value="NAD(P)-binding Rossmann-like Domain"/>
    <property type="match status" value="1"/>
</dbReference>
<dbReference type="InterPro" id="IPR020904">
    <property type="entry name" value="Sc_DH/Rdtase_CS"/>
</dbReference>
<protein>
    <submittedName>
        <fullName evidence="4">SDR family NAD(P)-dependent oxidoreductase</fullName>
    </submittedName>
</protein>
<dbReference type="PANTHER" id="PTHR43391">
    <property type="entry name" value="RETINOL DEHYDROGENASE-RELATED"/>
    <property type="match status" value="1"/>
</dbReference>